<keyword evidence="5" id="KW-0067">ATP-binding</keyword>
<dbReference type="PRINTS" id="PR00154">
    <property type="entry name" value="AMPBINDING"/>
</dbReference>
<reference evidence="9" key="2">
    <citation type="submission" date="2021-01" db="UniProtKB">
        <authorList>
            <consortium name="EnsemblMetazoa"/>
        </authorList>
    </citation>
    <scope>IDENTIFICATION</scope>
</reference>
<dbReference type="GO" id="GO:0005811">
    <property type="term" value="C:lipid droplet"/>
    <property type="evidence" value="ECO:0000318"/>
    <property type="project" value="GO_Central"/>
</dbReference>
<evidence type="ECO:0000256" key="2">
    <source>
        <dbReference type="ARBA" id="ARBA00022598"/>
    </source>
</evidence>
<protein>
    <recommendedName>
        <fullName evidence="6">long-chain-fatty-acid--CoA ligase</fullName>
        <ecNumber evidence="6">6.2.1.3</ecNumber>
    </recommendedName>
</protein>
<dbReference type="PROSITE" id="PS00455">
    <property type="entry name" value="AMP_BINDING"/>
    <property type="match status" value="1"/>
</dbReference>
<dbReference type="InterPro" id="IPR042099">
    <property type="entry name" value="ANL_N_sf"/>
</dbReference>
<dbReference type="RefSeq" id="XP_030838353.1">
    <property type="nucleotide sequence ID" value="XM_030982493.1"/>
</dbReference>
<dbReference type="AlphaFoldDB" id="A0A7M7NLD9"/>
<reference evidence="10" key="1">
    <citation type="submission" date="2015-02" db="EMBL/GenBank/DDBJ databases">
        <title>Genome sequencing for Strongylocentrotus purpuratus.</title>
        <authorList>
            <person name="Murali S."/>
            <person name="Liu Y."/>
            <person name="Vee V."/>
            <person name="English A."/>
            <person name="Wang M."/>
            <person name="Skinner E."/>
            <person name="Han Y."/>
            <person name="Muzny D.M."/>
            <person name="Worley K.C."/>
            <person name="Gibbs R.A."/>
        </authorList>
    </citation>
    <scope>NUCLEOTIDE SEQUENCE</scope>
</reference>
<proteinExistence type="inferred from homology"/>
<comment type="similarity">
    <text evidence="1">Belongs to the ATP-dependent AMP-binding enzyme family.</text>
</comment>
<dbReference type="OMA" id="KIFQWAA"/>
<keyword evidence="4" id="KW-0443">Lipid metabolism</keyword>
<dbReference type="RefSeq" id="XP_030838354.1">
    <property type="nucleotide sequence ID" value="XM_030982494.1"/>
</dbReference>
<dbReference type="InParanoid" id="A0A7M7NLD9"/>
<evidence type="ECO:0000313" key="10">
    <source>
        <dbReference type="Proteomes" id="UP000007110"/>
    </source>
</evidence>
<dbReference type="OrthoDB" id="1700726at2759"/>
<evidence type="ECO:0000256" key="7">
    <source>
        <dbReference type="ARBA" id="ARBA00036813"/>
    </source>
</evidence>
<dbReference type="PANTHER" id="PTHR43272:SF83">
    <property type="entry name" value="ACYL-COA SYNTHETASE LONG-CHAIN, ISOFORM J"/>
    <property type="match status" value="1"/>
</dbReference>
<comment type="catalytic activity">
    <reaction evidence="7">
        <text>a long-chain fatty acid + ATP + CoA = a long-chain fatty acyl-CoA + AMP + diphosphate</text>
        <dbReference type="Rhea" id="RHEA:15421"/>
        <dbReference type="ChEBI" id="CHEBI:30616"/>
        <dbReference type="ChEBI" id="CHEBI:33019"/>
        <dbReference type="ChEBI" id="CHEBI:57287"/>
        <dbReference type="ChEBI" id="CHEBI:57560"/>
        <dbReference type="ChEBI" id="CHEBI:83139"/>
        <dbReference type="ChEBI" id="CHEBI:456215"/>
        <dbReference type="EC" id="6.2.1.3"/>
    </reaction>
</comment>
<dbReference type="SMR" id="A0A7M7NLD9"/>
<dbReference type="GO" id="GO:0004467">
    <property type="term" value="F:long-chain fatty acid-CoA ligase activity"/>
    <property type="evidence" value="ECO:0000318"/>
    <property type="project" value="GO_Central"/>
</dbReference>
<dbReference type="GO" id="GO:0035336">
    <property type="term" value="P:long-chain fatty-acyl-CoA metabolic process"/>
    <property type="evidence" value="ECO:0000318"/>
    <property type="project" value="GO_Central"/>
</dbReference>
<dbReference type="KEGG" id="spu:590937"/>
<dbReference type="SUPFAM" id="SSF56801">
    <property type="entry name" value="Acetyl-CoA synthetase-like"/>
    <property type="match status" value="1"/>
</dbReference>
<dbReference type="Pfam" id="PF00501">
    <property type="entry name" value="AMP-binding"/>
    <property type="match status" value="1"/>
</dbReference>
<keyword evidence="3" id="KW-0547">Nucleotide-binding</keyword>
<dbReference type="PANTHER" id="PTHR43272">
    <property type="entry name" value="LONG-CHAIN-FATTY-ACID--COA LIGASE"/>
    <property type="match status" value="1"/>
</dbReference>
<dbReference type="EC" id="6.2.1.3" evidence="6"/>
<dbReference type="InterPro" id="IPR000873">
    <property type="entry name" value="AMP-dep_synth/lig_dom"/>
</dbReference>
<dbReference type="GO" id="GO:0005783">
    <property type="term" value="C:endoplasmic reticulum"/>
    <property type="evidence" value="ECO:0000318"/>
    <property type="project" value="GO_Central"/>
</dbReference>
<keyword evidence="4" id="KW-0276">Fatty acid metabolism</keyword>
<dbReference type="GO" id="GO:0030182">
    <property type="term" value="P:neuron differentiation"/>
    <property type="evidence" value="ECO:0000318"/>
    <property type="project" value="GO_Central"/>
</dbReference>
<dbReference type="GO" id="GO:0005886">
    <property type="term" value="C:plasma membrane"/>
    <property type="evidence" value="ECO:0000318"/>
    <property type="project" value="GO_Central"/>
</dbReference>
<name>A0A7M7NLD9_STRPU</name>
<organism evidence="9 10">
    <name type="scientific">Strongylocentrotus purpuratus</name>
    <name type="common">Purple sea urchin</name>
    <dbReference type="NCBI Taxonomy" id="7668"/>
    <lineage>
        <taxon>Eukaryota</taxon>
        <taxon>Metazoa</taxon>
        <taxon>Echinodermata</taxon>
        <taxon>Eleutherozoa</taxon>
        <taxon>Echinozoa</taxon>
        <taxon>Echinoidea</taxon>
        <taxon>Euechinoidea</taxon>
        <taxon>Echinacea</taxon>
        <taxon>Camarodonta</taxon>
        <taxon>Echinidea</taxon>
        <taxon>Strongylocentrotidae</taxon>
        <taxon>Strongylocentrotus</taxon>
    </lineage>
</organism>
<dbReference type="EnsemblMetazoa" id="XM_030982494">
    <property type="protein sequence ID" value="XP_030838354"/>
    <property type="gene ID" value="LOC590937"/>
</dbReference>
<dbReference type="InterPro" id="IPR020845">
    <property type="entry name" value="AMP-binding_CS"/>
</dbReference>
<dbReference type="FunCoup" id="A0A7M7NLD9">
    <property type="interactions" value="1307"/>
</dbReference>
<keyword evidence="2" id="KW-0436">Ligase</keyword>
<dbReference type="EnsemblMetazoa" id="XM_030982493">
    <property type="protein sequence ID" value="XP_030838353"/>
    <property type="gene ID" value="LOC590937"/>
</dbReference>
<dbReference type="InterPro" id="IPR020459">
    <property type="entry name" value="AMP-binding"/>
</dbReference>
<dbReference type="GeneID" id="590937"/>
<evidence type="ECO:0000256" key="6">
    <source>
        <dbReference type="ARBA" id="ARBA00026121"/>
    </source>
</evidence>
<keyword evidence="10" id="KW-1185">Reference proteome</keyword>
<evidence type="ECO:0000259" key="8">
    <source>
        <dbReference type="Pfam" id="PF00501"/>
    </source>
</evidence>
<accession>A0A7M7NLD9</accession>
<dbReference type="GO" id="GO:0001676">
    <property type="term" value="P:long-chain fatty acid metabolic process"/>
    <property type="evidence" value="ECO:0000318"/>
    <property type="project" value="GO_Central"/>
</dbReference>
<dbReference type="GO" id="GO:0005524">
    <property type="term" value="F:ATP binding"/>
    <property type="evidence" value="ECO:0007669"/>
    <property type="project" value="UniProtKB-KW"/>
</dbReference>
<sequence length="712" mass="79668">MPDNKEAEPFHVSMVVHAIHFFSWFYDMATYIPWQLATYSSWTYQNRLKAEPIMGDTQNPWRMVGSQQLKLRKRQDCKTLDEDFERSCQEYGSLEALGTREILSEEDEVQSNGKVFKKLIMGDYKWRTYTEFLQDVDNFGKGLVSLGLQPKQNILIFAETRAEFQIGLQACFRYNFPAVTLYATLGEAAIAYGINQTGIKYVITTTTLLTKLKSIQKDIPTVTHIICMEDPVAKLDEKKLSNGIKVTSFQAVINRGAASKNVERLRPTAEDLAIIMYTSGSTGNPKGVMISHRNVLAAVCGAVDRINDVEVGETAAVYLPLAHILECVVELSLITLGCRLGYSSPQTLTDTGTKIKKGCPGDVRILKPNLIIFVPMILERIYKGITEKVKGGSALQRAIFNFAVDYKCKHLDQGFNTPILNRLIFSKLTRQLGGQVRLMICGGAPLASDLQRFIQSCFNSSLIQGYGLTETCGVACVSESRDMRIGHVGPPVTTTQVKLVDWPEGGYTNKDKPNPRGEVIVGGQNIAMGYYQMDQLTKEVFIQDNGIRYFCTGDIGEFLPDGSLKIIDRKKDLVKLQTGEYISLATIENFLKKSPFIDNICVYADPLYDYCLALIVPYKKAVQEAANNNNLAGKSFEELCGRSEILKEVLASLAATGKEAKLQKWEIPRKVHLCEEAWTPENGLVTDAFKLKRKPIANQYSAEINRMYGKHR</sequence>
<evidence type="ECO:0000256" key="3">
    <source>
        <dbReference type="ARBA" id="ARBA00022741"/>
    </source>
</evidence>
<dbReference type="Proteomes" id="UP000007110">
    <property type="component" value="Unassembled WGS sequence"/>
</dbReference>
<evidence type="ECO:0000256" key="5">
    <source>
        <dbReference type="ARBA" id="ARBA00022840"/>
    </source>
</evidence>
<dbReference type="Gene3D" id="3.40.50.12780">
    <property type="entry name" value="N-terminal domain of ligase-like"/>
    <property type="match status" value="1"/>
</dbReference>
<evidence type="ECO:0000313" key="9">
    <source>
        <dbReference type="EnsemblMetazoa" id="XP_030838354"/>
    </source>
</evidence>
<evidence type="ECO:0000256" key="4">
    <source>
        <dbReference type="ARBA" id="ARBA00022832"/>
    </source>
</evidence>
<evidence type="ECO:0000256" key="1">
    <source>
        <dbReference type="ARBA" id="ARBA00006432"/>
    </source>
</evidence>
<feature type="domain" description="AMP-dependent synthetase/ligase" evidence="8">
    <location>
        <begin position="121"/>
        <end position="531"/>
    </location>
</feature>